<keyword evidence="4" id="KW-1185">Reference proteome</keyword>
<accession>A0ABN3Y8L6</accession>
<evidence type="ECO:0000256" key="1">
    <source>
        <dbReference type="SAM" id="MobiDB-lite"/>
    </source>
</evidence>
<gene>
    <name evidence="3" type="ORF">GCM10010528_01020</name>
</gene>
<evidence type="ECO:0000313" key="3">
    <source>
        <dbReference type="EMBL" id="GAA3022706.1"/>
    </source>
</evidence>
<evidence type="ECO:0000313" key="4">
    <source>
        <dbReference type="Proteomes" id="UP001501035"/>
    </source>
</evidence>
<protein>
    <recommendedName>
        <fullName evidence="5">MspA protein</fullName>
    </recommendedName>
</protein>
<evidence type="ECO:0000256" key="2">
    <source>
        <dbReference type="SAM" id="SignalP"/>
    </source>
</evidence>
<proteinExistence type="predicted"/>
<keyword evidence="2" id="KW-0732">Signal</keyword>
<organism evidence="3 4">
    <name type="scientific">Gordonia defluvii</name>
    <dbReference type="NCBI Taxonomy" id="283718"/>
    <lineage>
        <taxon>Bacteria</taxon>
        <taxon>Bacillati</taxon>
        <taxon>Actinomycetota</taxon>
        <taxon>Actinomycetes</taxon>
        <taxon>Mycobacteriales</taxon>
        <taxon>Gordoniaceae</taxon>
        <taxon>Gordonia</taxon>
    </lineage>
</organism>
<evidence type="ECO:0008006" key="5">
    <source>
        <dbReference type="Google" id="ProtNLM"/>
    </source>
</evidence>
<name>A0ABN3Y8L6_9ACTN</name>
<sequence>MIVTAHLRTPWRLALVGIAAAAAFLTAVPTAHADSFQRLPGGKAVGEGLTIYRSKESVRVGPSMAANSMGRSAWVSGNVRVVAPGIDTSDAGPNNGPRGEDAMPGSNGTSTTGAGGTTTVVYVVGCQVSIGQLDAGLRLGLGGLFDFTGETGGIPLLGVGGNLNLPLSPGEVKYALVDRKQMTKPGTYYFNWRNAQMDIQGCGGYAQARSLAVVETTGNNHQKIQLWGKPFTIG</sequence>
<feature type="signal peptide" evidence="2">
    <location>
        <begin position="1"/>
        <end position="33"/>
    </location>
</feature>
<dbReference type="Pfam" id="PF09203">
    <property type="entry name" value="MspA"/>
    <property type="match status" value="1"/>
</dbReference>
<dbReference type="InterPro" id="IPR015286">
    <property type="entry name" value="Porin_fam_mycobact-type"/>
</dbReference>
<feature type="chain" id="PRO_5047282588" description="MspA protein" evidence="2">
    <location>
        <begin position="34"/>
        <end position="234"/>
    </location>
</feature>
<dbReference type="Proteomes" id="UP001501035">
    <property type="component" value="Unassembled WGS sequence"/>
</dbReference>
<comment type="caution">
    <text evidence="3">The sequence shown here is derived from an EMBL/GenBank/DDBJ whole genome shotgun (WGS) entry which is preliminary data.</text>
</comment>
<feature type="region of interest" description="Disordered" evidence="1">
    <location>
        <begin position="85"/>
        <end position="112"/>
    </location>
</feature>
<reference evidence="3 4" key="1">
    <citation type="journal article" date="2019" name="Int. J. Syst. Evol. Microbiol.">
        <title>The Global Catalogue of Microorganisms (GCM) 10K type strain sequencing project: providing services to taxonomists for standard genome sequencing and annotation.</title>
        <authorList>
            <consortium name="The Broad Institute Genomics Platform"/>
            <consortium name="The Broad Institute Genome Sequencing Center for Infectious Disease"/>
            <person name="Wu L."/>
            <person name="Ma J."/>
        </authorList>
    </citation>
    <scope>NUCLEOTIDE SEQUENCE [LARGE SCALE GENOMIC DNA]</scope>
    <source>
        <strain evidence="3 4">JCM 14234</strain>
    </source>
</reference>
<dbReference type="EMBL" id="BAAAVS010000001">
    <property type="protein sequence ID" value="GAA3022706.1"/>
    <property type="molecule type" value="Genomic_DNA"/>
</dbReference>